<dbReference type="RefSeq" id="WP_281818555.1">
    <property type="nucleotide sequence ID" value="NZ_BRLB01000017.1"/>
</dbReference>
<keyword evidence="3" id="KW-1003">Cell membrane</keyword>
<dbReference type="GO" id="GO:0055085">
    <property type="term" value="P:transmembrane transport"/>
    <property type="evidence" value="ECO:0007669"/>
    <property type="project" value="InterPro"/>
</dbReference>
<dbReference type="CDD" id="cd06261">
    <property type="entry name" value="TM_PBP2"/>
    <property type="match status" value="1"/>
</dbReference>
<accession>A0A9W5YDG4</accession>
<evidence type="ECO:0000256" key="4">
    <source>
        <dbReference type="ARBA" id="ARBA00022692"/>
    </source>
</evidence>
<dbReference type="PANTHER" id="PTHR43227">
    <property type="entry name" value="BLL4140 PROTEIN"/>
    <property type="match status" value="1"/>
</dbReference>
<comment type="caution">
    <text evidence="9">The sequence shown here is derived from an EMBL/GenBank/DDBJ whole genome shotgun (WGS) entry which is preliminary data.</text>
</comment>
<dbReference type="InterPro" id="IPR050809">
    <property type="entry name" value="UgpAE/MalFG_permease"/>
</dbReference>
<keyword evidence="2 7" id="KW-0813">Transport</keyword>
<dbReference type="PANTHER" id="PTHR43227:SF11">
    <property type="entry name" value="BLL4140 PROTEIN"/>
    <property type="match status" value="1"/>
</dbReference>
<dbReference type="AlphaFoldDB" id="A0A9W5YDG4"/>
<dbReference type="SUPFAM" id="SSF161098">
    <property type="entry name" value="MetI-like"/>
    <property type="match status" value="1"/>
</dbReference>
<proteinExistence type="inferred from homology"/>
<dbReference type="Proteomes" id="UP001144256">
    <property type="component" value="Unassembled WGS sequence"/>
</dbReference>
<dbReference type="InterPro" id="IPR035906">
    <property type="entry name" value="MetI-like_sf"/>
</dbReference>
<name>A0A9W5YDG4_9FIRM</name>
<dbReference type="GO" id="GO:0005886">
    <property type="term" value="C:plasma membrane"/>
    <property type="evidence" value="ECO:0007669"/>
    <property type="project" value="UniProtKB-SubCell"/>
</dbReference>
<evidence type="ECO:0000256" key="6">
    <source>
        <dbReference type="ARBA" id="ARBA00023136"/>
    </source>
</evidence>
<dbReference type="EMBL" id="BRLB01000017">
    <property type="protein sequence ID" value="GKX31467.1"/>
    <property type="molecule type" value="Genomic_DNA"/>
</dbReference>
<dbReference type="Gene3D" id="1.10.3720.10">
    <property type="entry name" value="MetI-like"/>
    <property type="match status" value="1"/>
</dbReference>
<keyword evidence="10" id="KW-1185">Reference proteome</keyword>
<keyword evidence="6 7" id="KW-0472">Membrane</keyword>
<protein>
    <submittedName>
        <fullName evidence="9">Sugar ABC transporter permease</fullName>
    </submittedName>
</protein>
<keyword evidence="4 7" id="KW-0812">Transmembrane</keyword>
<evidence type="ECO:0000259" key="8">
    <source>
        <dbReference type="PROSITE" id="PS50928"/>
    </source>
</evidence>
<evidence type="ECO:0000256" key="7">
    <source>
        <dbReference type="RuleBase" id="RU363032"/>
    </source>
</evidence>
<feature type="transmembrane region" description="Helical" evidence="7">
    <location>
        <begin position="271"/>
        <end position="292"/>
    </location>
</feature>
<dbReference type="Pfam" id="PF00528">
    <property type="entry name" value="BPD_transp_1"/>
    <property type="match status" value="1"/>
</dbReference>
<evidence type="ECO:0000256" key="2">
    <source>
        <dbReference type="ARBA" id="ARBA00022448"/>
    </source>
</evidence>
<reference evidence="9" key="1">
    <citation type="submission" date="2022-06" db="EMBL/GenBank/DDBJ databases">
        <title>Vallitalea longa sp. nov., an anaerobic bacterium isolated from marine sediment.</title>
        <authorList>
            <person name="Hirano S."/>
            <person name="Terahara T."/>
            <person name="Mori K."/>
            <person name="Hamada M."/>
            <person name="Matsumoto R."/>
            <person name="Kobayashi T."/>
        </authorList>
    </citation>
    <scope>NUCLEOTIDE SEQUENCE</scope>
    <source>
        <strain evidence="9">SH18-1</strain>
    </source>
</reference>
<organism evidence="9 10">
    <name type="scientific">Vallitalea longa</name>
    <dbReference type="NCBI Taxonomy" id="2936439"/>
    <lineage>
        <taxon>Bacteria</taxon>
        <taxon>Bacillati</taxon>
        <taxon>Bacillota</taxon>
        <taxon>Clostridia</taxon>
        <taxon>Lachnospirales</taxon>
        <taxon>Vallitaleaceae</taxon>
        <taxon>Vallitalea</taxon>
    </lineage>
</organism>
<feature type="transmembrane region" description="Helical" evidence="7">
    <location>
        <begin position="82"/>
        <end position="102"/>
    </location>
</feature>
<evidence type="ECO:0000313" key="10">
    <source>
        <dbReference type="Proteomes" id="UP001144256"/>
    </source>
</evidence>
<feature type="transmembrane region" description="Helical" evidence="7">
    <location>
        <begin position="211"/>
        <end position="231"/>
    </location>
</feature>
<evidence type="ECO:0000313" key="9">
    <source>
        <dbReference type="EMBL" id="GKX31467.1"/>
    </source>
</evidence>
<dbReference type="PROSITE" id="PS50928">
    <property type="entry name" value="ABC_TM1"/>
    <property type="match status" value="1"/>
</dbReference>
<evidence type="ECO:0000256" key="1">
    <source>
        <dbReference type="ARBA" id="ARBA00004651"/>
    </source>
</evidence>
<evidence type="ECO:0000256" key="5">
    <source>
        <dbReference type="ARBA" id="ARBA00022989"/>
    </source>
</evidence>
<sequence>MKKNYIHIIKSDFKRNKVLYLIILPVLIYFILFRYLPMYGATIAFKDFTPMKGIAGSEFVGFKHFLKFFKSFYFFRVLKNTFTLSFLQILFGFPIPIIFAILLNEVSNKYFKKVVQTVTYLPHFISLVVIAGMITQFSSQNGIFNDLLVYFGGTRESLLQNPDNFRFIYIASDIWQKAGWESIIYLAALMGIDSSLYEAAGIDGANRFKKILHVTLPGLTPTIIIMLIIRIGRVMEVGFEKIILLYNPATYEVADVISSYVYRVGLIDLNWSYSSAVGIFNAIINLSFLFMANKISRRYTGGGLW</sequence>
<dbReference type="InterPro" id="IPR000515">
    <property type="entry name" value="MetI-like"/>
</dbReference>
<comment type="similarity">
    <text evidence="7">Belongs to the binding-protein-dependent transport system permease family.</text>
</comment>
<comment type="subcellular location">
    <subcellularLocation>
        <location evidence="1 7">Cell membrane</location>
        <topology evidence="1 7">Multi-pass membrane protein</topology>
    </subcellularLocation>
</comment>
<feature type="transmembrane region" description="Helical" evidence="7">
    <location>
        <begin position="18"/>
        <end position="36"/>
    </location>
</feature>
<feature type="domain" description="ABC transmembrane type-1" evidence="8">
    <location>
        <begin position="78"/>
        <end position="292"/>
    </location>
</feature>
<gene>
    <name evidence="9" type="ORF">SH1V18_39470</name>
</gene>
<keyword evidence="5 7" id="KW-1133">Transmembrane helix</keyword>
<evidence type="ECO:0000256" key="3">
    <source>
        <dbReference type="ARBA" id="ARBA00022475"/>
    </source>
</evidence>